<dbReference type="FunFam" id="3.40.50.970:FF:000129">
    <property type="entry name" value="Transketolase"/>
    <property type="match status" value="1"/>
</dbReference>
<accession>A0A0G0ZGJ8</accession>
<dbReference type="InterPro" id="IPR029061">
    <property type="entry name" value="THDP-binding"/>
</dbReference>
<dbReference type="Pfam" id="PF00456">
    <property type="entry name" value="Transketolase_N"/>
    <property type="match status" value="1"/>
</dbReference>
<dbReference type="EMBL" id="LCDD01000002">
    <property type="protein sequence ID" value="KKS47890.1"/>
    <property type="molecule type" value="Genomic_DNA"/>
</dbReference>
<sequence length="632" mass="68582">MNTARLSALAKLVRYYSLVSSSSAGSGHPTSSLSAADLMTVLMFGRFYHFDFDKPENLANDRLIFSKGHASPLYYSLFLAANQITETEIKSLRRIDSPLEGHPTPRFKFTEVATGSLGQGLSIGFGMALAIRKYNENLPSIKSLPRVFVLLGDGEMAEGSVWEAVNLASYYKLNNLTAILDVNRLGQSRETMLGWDTQVYEKRFKAFGWQTEVLDGHNLNQISQAFQKIQSSTVKQPTVIIAKTVKGKGVSFIENKEGWHGKPLAPEDLVKALKELGKVDLNLRGEVAKAAPAIKNKKNTTVQIPNTKYKTGDSAATRKAYGNALARLGEKYPLLVSLDGDVKNSTYAEIFQAKYPGRFFEMFIAEQNMVGAAVGFAKLGYIPFVSTFAAFLTRGFDQIRMAAVSGANIKICGSHAGVSIGEDGPSQMGLEDLAMFRAVNGSTVLYPADAVSTEKLVEEMINCQCISYLRTSRPATSVIYDNNEEFPIGGCKIHLPKIRNPKSEIRILIIAAGVTLFEALKAQEELAKVGIGVTVVDCYSIKPIDAKTLSSLARPPKAFGANGVGTAQVITVEDHWFEGGLGDAVLNVFASDPNVKITKLAVSKMPRSGKPAELLALEGIDAKAIIKAVQTL</sequence>
<keyword evidence="8" id="KW-0479">Metal-binding</keyword>
<dbReference type="Pfam" id="PF02780">
    <property type="entry name" value="Transketolase_C"/>
    <property type="match status" value="1"/>
</dbReference>
<evidence type="ECO:0000256" key="9">
    <source>
        <dbReference type="ARBA" id="ARBA00022837"/>
    </source>
</evidence>
<reference evidence="13 14" key="1">
    <citation type="journal article" date="2015" name="Nature">
        <title>rRNA introns, odd ribosomes, and small enigmatic genomes across a large radiation of phyla.</title>
        <authorList>
            <person name="Brown C.T."/>
            <person name="Hug L.A."/>
            <person name="Thomas B.C."/>
            <person name="Sharon I."/>
            <person name="Castelle C.J."/>
            <person name="Singh A."/>
            <person name="Wilkins M.J."/>
            <person name="Williams K.H."/>
            <person name="Banfield J.F."/>
        </authorList>
    </citation>
    <scope>NUCLEOTIDE SEQUENCE [LARGE SCALE GENOMIC DNA]</scope>
</reference>
<comment type="caution">
    <text evidence="13">The sequence shown here is derived from an EMBL/GenBank/DDBJ whole genome shotgun (WGS) entry which is preliminary data.</text>
</comment>
<evidence type="ECO:0000256" key="6">
    <source>
        <dbReference type="ARBA" id="ARBA00011738"/>
    </source>
</evidence>
<gene>
    <name evidence="13" type="ORF">UV09_C0002G0068</name>
</gene>
<keyword evidence="9" id="KW-0106">Calcium</keyword>
<evidence type="ECO:0000256" key="11">
    <source>
        <dbReference type="ARBA" id="ARBA00023052"/>
    </source>
</evidence>
<evidence type="ECO:0000256" key="2">
    <source>
        <dbReference type="ARBA" id="ARBA00001936"/>
    </source>
</evidence>
<evidence type="ECO:0000313" key="13">
    <source>
        <dbReference type="EMBL" id="KKS47890.1"/>
    </source>
</evidence>
<dbReference type="SUPFAM" id="SSF52922">
    <property type="entry name" value="TK C-terminal domain-like"/>
    <property type="match status" value="1"/>
</dbReference>
<dbReference type="InterPro" id="IPR051424">
    <property type="entry name" value="Transketolase-like"/>
</dbReference>
<dbReference type="CDD" id="cd07033">
    <property type="entry name" value="TPP_PYR_DXS_TK_like"/>
    <property type="match status" value="1"/>
</dbReference>
<keyword evidence="10" id="KW-0460">Magnesium</keyword>
<dbReference type="SMART" id="SM00861">
    <property type="entry name" value="Transket_pyr"/>
    <property type="match status" value="1"/>
</dbReference>
<keyword evidence="11" id="KW-0786">Thiamine pyrophosphate</keyword>
<comment type="subunit">
    <text evidence="6">Homodimer.</text>
</comment>
<proteinExistence type="inferred from homology"/>
<dbReference type="GO" id="GO:0046872">
    <property type="term" value="F:metal ion binding"/>
    <property type="evidence" value="ECO:0007669"/>
    <property type="project" value="UniProtKB-KW"/>
</dbReference>
<dbReference type="InterPro" id="IPR020826">
    <property type="entry name" value="Transketolase_BS"/>
</dbReference>
<evidence type="ECO:0000313" key="14">
    <source>
        <dbReference type="Proteomes" id="UP000034320"/>
    </source>
</evidence>
<dbReference type="Proteomes" id="UP000034320">
    <property type="component" value="Unassembled WGS sequence"/>
</dbReference>
<dbReference type="InterPro" id="IPR009014">
    <property type="entry name" value="Transketo_C/PFOR_II"/>
</dbReference>
<comment type="cofactor">
    <cofactor evidence="4">
        <name>thiamine diphosphate</name>
        <dbReference type="ChEBI" id="CHEBI:58937"/>
    </cofactor>
</comment>
<organism evidence="13 14">
    <name type="scientific">Candidatus Gottesmanbacteria bacterium GW2011_GWA2_42_18</name>
    <dbReference type="NCBI Taxonomy" id="1618442"/>
    <lineage>
        <taxon>Bacteria</taxon>
        <taxon>Candidatus Gottesmaniibacteriota</taxon>
    </lineage>
</organism>
<keyword evidence="7" id="KW-0808">Transferase</keyword>
<dbReference type="GO" id="GO:0005737">
    <property type="term" value="C:cytoplasm"/>
    <property type="evidence" value="ECO:0007669"/>
    <property type="project" value="UniProtKB-ARBA"/>
</dbReference>
<dbReference type="GO" id="GO:0030976">
    <property type="term" value="F:thiamine pyrophosphate binding"/>
    <property type="evidence" value="ECO:0007669"/>
    <property type="project" value="TreeGrafter"/>
</dbReference>
<dbReference type="Gene3D" id="3.40.50.920">
    <property type="match status" value="1"/>
</dbReference>
<protein>
    <submittedName>
        <fullName evidence="13">Transketolase central region</fullName>
    </submittedName>
</protein>
<comment type="similarity">
    <text evidence="5">Belongs to the transketolase family.</text>
</comment>
<dbReference type="PANTHER" id="PTHR43195">
    <property type="entry name" value="TRANSKETOLASE"/>
    <property type="match status" value="1"/>
</dbReference>
<evidence type="ECO:0000259" key="12">
    <source>
        <dbReference type="SMART" id="SM00861"/>
    </source>
</evidence>
<dbReference type="InterPro" id="IPR005475">
    <property type="entry name" value="Transketolase-like_Pyr-bd"/>
</dbReference>
<dbReference type="PATRIC" id="fig|1618442.3.peg.149"/>
<dbReference type="InterPro" id="IPR033248">
    <property type="entry name" value="Transketolase_C"/>
</dbReference>
<dbReference type="Pfam" id="PF02779">
    <property type="entry name" value="Transket_pyr"/>
    <property type="match status" value="1"/>
</dbReference>
<dbReference type="CDD" id="cd02012">
    <property type="entry name" value="TPP_TK"/>
    <property type="match status" value="1"/>
</dbReference>
<name>A0A0G0ZGJ8_9BACT</name>
<evidence type="ECO:0000256" key="4">
    <source>
        <dbReference type="ARBA" id="ARBA00001964"/>
    </source>
</evidence>
<comment type="cofactor">
    <cofactor evidence="2">
        <name>Mn(2+)</name>
        <dbReference type="ChEBI" id="CHEBI:29035"/>
    </cofactor>
</comment>
<comment type="cofactor">
    <cofactor evidence="3">
        <name>Mg(2+)</name>
        <dbReference type="ChEBI" id="CHEBI:18420"/>
    </cofactor>
</comment>
<evidence type="ECO:0000256" key="1">
    <source>
        <dbReference type="ARBA" id="ARBA00001913"/>
    </source>
</evidence>
<evidence type="ECO:0000256" key="5">
    <source>
        <dbReference type="ARBA" id="ARBA00007131"/>
    </source>
</evidence>
<dbReference type="AlphaFoldDB" id="A0A0G0ZGJ8"/>
<dbReference type="SUPFAM" id="SSF52518">
    <property type="entry name" value="Thiamin diphosphate-binding fold (THDP-binding)"/>
    <property type="match status" value="2"/>
</dbReference>
<dbReference type="PROSITE" id="PS00802">
    <property type="entry name" value="TRANSKETOLASE_2"/>
    <property type="match status" value="1"/>
</dbReference>
<dbReference type="Gene3D" id="3.40.50.970">
    <property type="match status" value="2"/>
</dbReference>
<feature type="domain" description="Transketolase-like pyrimidine-binding" evidence="12">
    <location>
        <begin position="315"/>
        <end position="478"/>
    </location>
</feature>
<comment type="cofactor">
    <cofactor evidence="1">
        <name>Ca(2+)</name>
        <dbReference type="ChEBI" id="CHEBI:29108"/>
    </cofactor>
</comment>
<evidence type="ECO:0000256" key="10">
    <source>
        <dbReference type="ARBA" id="ARBA00022842"/>
    </source>
</evidence>
<dbReference type="GO" id="GO:0004802">
    <property type="term" value="F:transketolase activity"/>
    <property type="evidence" value="ECO:0007669"/>
    <property type="project" value="TreeGrafter"/>
</dbReference>
<evidence type="ECO:0000256" key="8">
    <source>
        <dbReference type="ARBA" id="ARBA00022723"/>
    </source>
</evidence>
<dbReference type="NCBIfam" id="NF004559">
    <property type="entry name" value="PRK05899.2-5"/>
    <property type="match status" value="1"/>
</dbReference>
<dbReference type="PANTHER" id="PTHR43195:SF1">
    <property type="entry name" value="FI06132P-RELATED"/>
    <property type="match status" value="1"/>
</dbReference>
<evidence type="ECO:0000256" key="3">
    <source>
        <dbReference type="ARBA" id="ARBA00001946"/>
    </source>
</evidence>
<dbReference type="InterPro" id="IPR005474">
    <property type="entry name" value="Transketolase_N"/>
</dbReference>
<evidence type="ECO:0000256" key="7">
    <source>
        <dbReference type="ARBA" id="ARBA00022679"/>
    </source>
</evidence>